<dbReference type="RefSeq" id="WP_191182593.1">
    <property type="nucleotide sequence ID" value="NZ_JACXAJ010000001.1"/>
</dbReference>
<evidence type="ECO:0000313" key="2">
    <source>
        <dbReference type="Proteomes" id="UP000625551"/>
    </source>
</evidence>
<dbReference type="SUPFAM" id="SSF55144">
    <property type="entry name" value="LigT-like"/>
    <property type="match status" value="1"/>
</dbReference>
<evidence type="ECO:0000313" key="1">
    <source>
        <dbReference type="EMBL" id="MBD1396494.1"/>
    </source>
</evidence>
<dbReference type="Proteomes" id="UP000625551">
    <property type="component" value="Unassembled WGS sequence"/>
</dbReference>
<gene>
    <name evidence="1" type="ORF">H9Q13_04900</name>
</gene>
<accession>A0ABR7XDX9</accession>
<name>A0ABR7XDX9_9BACT</name>
<dbReference type="Gene3D" id="3.90.1140.10">
    <property type="entry name" value="Cyclic phosphodiesterase"/>
    <property type="match status" value="1"/>
</dbReference>
<dbReference type="Pfam" id="PF13563">
    <property type="entry name" value="2_5_RNA_ligase2"/>
    <property type="match status" value="1"/>
</dbReference>
<keyword evidence="2" id="KW-1185">Reference proteome</keyword>
<dbReference type="EMBL" id="JACXAJ010000001">
    <property type="protein sequence ID" value="MBD1396494.1"/>
    <property type="molecule type" value="Genomic_DNA"/>
</dbReference>
<reference evidence="1 2" key="1">
    <citation type="submission" date="2020-09" db="EMBL/GenBank/DDBJ databases">
        <title>Genome sequencing and assembly of Pontibacter sp.</title>
        <authorList>
            <person name="Chhetri G."/>
        </authorList>
    </citation>
    <scope>NUCLEOTIDE SEQUENCE [LARGE SCALE GENOMIC DNA]</scope>
    <source>
        <strain evidence="1 2">JH31</strain>
    </source>
</reference>
<organism evidence="1 2">
    <name type="scientific">Pontibacter aquaedesilientis</name>
    <dbReference type="NCBI Taxonomy" id="2766980"/>
    <lineage>
        <taxon>Bacteria</taxon>
        <taxon>Pseudomonadati</taxon>
        <taxon>Bacteroidota</taxon>
        <taxon>Cytophagia</taxon>
        <taxon>Cytophagales</taxon>
        <taxon>Hymenobacteraceae</taxon>
        <taxon>Pontibacter</taxon>
    </lineage>
</organism>
<sequence length="227" mass="26159">MDLHEHYGNLFKRSANEILAGNYLLDDQLDSDADDRRGLTLLFRPDEAVRSNMQDFLTELRANEPAQYYYPDSDMHVTVLSLVSCYSGFGLGQIAVQDYVEIIEECLLEAGGIEMHFRGITASPAAVMVQGFPANGTLHQLRDRLRKSFRDSVLQHSMDSRYTLCTAHATVARFRKPLRQPTEFVDILEKYRQHDFGKCRVGDLELVYNDWYQRANFVQKLHTFRLG</sequence>
<protein>
    <submittedName>
        <fullName evidence="1">Mutarotase</fullName>
    </submittedName>
</protein>
<proteinExistence type="predicted"/>
<comment type="caution">
    <text evidence="1">The sequence shown here is derived from an EMBL/GenBank/DDBJ whole genome shotgun (WGS) entry which is preliminary data.</text>
</comment>
<dbReference type="InterPro" id="IPR009097">
    <property type="entry name" value="Cyclic_Pdiesterase"/>
</dbReference>